<dbReference type="PANTHER" id="PTHR43626:SF4">
    <property type="entry name" value="GCN5-RELATED N-ACETYLTRANSFERASE 2, CHLOROPLASTIC"/>
    <property type="match status" value="1"/>
</dbReference>
<dbReference type="Proteomes" id="UP000248857">
    <property type="component" value="Unassembled WGS sequence"/>
</dbReference>
<dbReference type="OrthoDB" id="9775804at2"/>
<reference evidence="4 5" key="1">
    <citation type="journal article" date="2018" name="Sci. Rep.">
        <title>A novel species of the marine cyanobacterium Acaryochloris with a unique pigment content and lifestyle.</title>
        <authorList>
            <person name="Partensky F."/>
            <person name="Six C."/>
            <person name="Ratin M."/>
            <person name="Garczarek L."/>
            <person name="Vaulot D."/>
            <person name="Probert I."/>
            <person name="Calteau A."/>
            <person name="Gourvil P."/>
            <person name="Marie D."/>
            <person name="Grebert T."/>
            <person name="Bouchier C."/>
            <person name="Le Panse S."/>
            <person name="Gachenot M."/>
            <person name="Rodriguez F."/>
            <person name="Garrido J.L."/>
        </authorList>
    </citation>
    <scope>NUCLEOTIDE SEQUENCE [LARGE SCALE GENOMIC DNA]</scope>
    <source>
        <strain evidence="4 5">RCC1774</strain>
    </source>
</reference>
<comment type="caution">
    <text evidence="4">The sequence shown here is derived from an EMBL/GenBank/DDBJ whole genome shotgun (WGS) entry which is preliminary data.</text>
</comment>
<keyword evidence="5" id="KW-1185">Reference proteome</keyword>
<dbReference type="PROSITE" id="PS51186">
    <property type="entry name" value="GNAT"/>
    <property type="match status" value="1"/>
</dbReference>
<accession>A0A2W1JGI5</accession>
<proteinExistence type="predicted"/>
<keyword evidence="2" id="KW-0012">Acyltransferase</keyword>
<keyword evidence="1" id="KW-0808">Transferase</keyword>
<sequence length="157" mass="17675">MDTCHFRFCDRTAAIDIQQLQLLFQLSAPWAAARCGADLEVAIANSYPVITVWEGERQIGFVRATSDGVYRAVIWDVVIHPEYQGVGLGRKLMATLLKHPHICSAERVYLMTSREQGFYEHIGFTQNLSTTMLLEHQSLEISPSQAQRDLYSVTVSA</sequence>
<gene>
    <name evidence="4" type="ORF">C1752_09745</name>
</gene>
<dbReference type="InterPro" id="IPR045039">
    <property type="entry name" value="NSI-like"/>
</dbReference>
<dbReference type="EMBL" id="PQWO01000029">
    <property type="protein sequence ID" value="PZD70745.1"/>
    <property type="molecule type" value="Genomic_DNA"/>
</dbReference>
<dbReference type="AlphaFoldDB" id="A0A2W1JGI5"/>
<dbReference type="SUPFAM" id="SSF55729">
    <property type="entry name" value="Acyl-CoA N-acyltransferases (Nat)"/>
    <property type="match status" value="1"/>
</dbReference>
<dbReference type="PANTHER" id="PTHR43626">
    <property type="entry name" value="ACYL-COA N-ACYLTRANSFERASE"/>
    <property type="match status" value="1"/>
</dbReference>
<dbReference type="RefSeq" id="WP_110988755.1">
    <property type="nucleotide sequence ID" value="NZ_CAWNWM010000029.1"/>
</dbReference>
<dbReference type="GO" id="GO:0008080">
    <property type="term" value="F:N-acetyltransferase activity"/>
    <property type="evidence" value="ECO:0007669"/>
    <property type="project" value="InterPro"/>
</dbReference>
<dbReference type="InterPro" id="IPR000182">
    <property type="entry name" value="GNAT_dom"/>
</dbReference>
<dbReference type="Pfam" id="PF13508">
    <property type="entry name" value="Acetyltransf_7"/>
    <property type="match status" value="1"/>
</dbReference>
<dbReference type="Gene3D" id="3.40.630.30">
    <property type="match status" value="1"/>
</dbReference>
<evidence type="ECO:0000256" key="1">
    <source>
        <dbReference type="ARBA" id="ARBA00022679"/>
    </source>
</evidence>
<dbReference type="InterPro" id="IPR016181">
    <property type="entry name" value="Acyl_CoA_acyltransferase"/>
</dbReference>
<evidence type="ECO:0000256" key="2">
    <source>
        <dbReference type="ARBA" id="ARBA00023315"/>
    </source>
</evidence>
<name>A0A2W1JGI5_9CYAN</name>
<protein>
    <recommendedName>
        <fullName evidence="3">N-acetyltransferase domain-containing protein</fullName>
    </recommendedName>
</protein>
<evidence type="ECO:0000313" key="4">
    <source>
        <dbReference type="EMBL" id="PZD70745.1"/>
    </source>
</evidence>
<feature type="domain" description="N-acetyltransferase" evidence="3">
    <location>
        <begin position="6"/>
        <end position="140"/>
    </location>
</feature>
<organism evidence="4 5">
    <name type="scientific">Acaryochloris thomasi RCC1774</name>
    <dbReference type="NCBI Taxonomy" id="1764569"/>
    <lineage>
        <taxon>Bacteria</taxon>
        <taxon>Bacillati</taxon>
        <taxon>Cyanobacteriota</taxon>
        <taxon>Cyanophyceae</taxon>
        <taxon>Acaryochloridales</taxon>
        <taxon>Acaryochloridaceae</taxon>
        <taxon>Acaryochloris</taxon>
        <taxon>Acaryochloris thomasi</taxon>
    </lineage>
</organism>
<evidence type="ECO:0000313" key="5">
    <source>
        <dbReference type="Proteomes" id="UP000248857"/>
    </source>
</evidence>
<dbReference type="CDD" id="cd04301">
    <property type="entry name" value="NAT_SF"/>
    <property type="match status" value="1"/>
</dbReference>
<evidence type="ECO:0000259" key="3">
    <source>
        <dbReference type="PROSITE" id="PS51186"/>
    </source>
</evidence>
<dbReference type="GO" id="GO:0005737">
    <property type="term" value="C:cytoplasm"/>
    <property type="evidence" value="ECO:0007669"/>
    <property type="project" value="TreeGrafter"/>
</dbReference>